<protein>
    <submittedName>
        <fullName evidence="3">MBL fold metallo-hydrolase</fullName>
    </submittedName>
</protein>
<dbReference type="Pfam" id="PF00753">
    <property type="entry name" value="Lactamase_B"/>
    <property type="match status" value="1"/>
</dbReference>
<accession>A0A6B0XYX9</accession>
<feature type="non-terminal residue" evidence="3">
    <location>
        <position position="1"/>
    </location>
</feature>
<evidence type="ECO:0000259" key="1">
    <source>
        <dbReference type="Pfam" id="PF00753"/>
    </source>
</evidence>
<dbReference type="InterPro" id="IPR029228">
    <property type="entry name" value="Alkyl_sulf_dimr"/>
</dbReference>
<dbReference type="InterPro" id="IPR001279">
    <property type="entry name" value="Metallo-B-lactamas"/>
</dbReference>
<feature type="domain" description="Metallo-beta-lactamase" evidence="1">
    <location>
        <begin position="49"/>
        <end position="121"/>
    </location>
</feature>
<feature type="domain" description="Alkyl sulfatase dimerisation" evidence="2">
    <location>
        <begin position="158"/>
        <end position="296"/>
    </location>
</feature>
<dbReference type="Gene3D" id="1.25.40.880">
    <property type="entry name" value="Alkyl sulfatase, dimerisation domain"/>
    <property type="match status" value="1"/>
</dbReference>
<dbReference type="EMBL" id="VXRY01000069">
    <property type="protein sequence ID" value="MXY32819.1"/>
    <property type="molecule type" value="Genomic_DNA"/>
</dbReference>
<dbReference type="SUPFAM" id="SSF56281">
    <property type="entry name" value="Metallo-hydrolase/oxidoreductase"/>
    <property type="match status" value="1"/>
</dbReference>
<dbReference type="GO" id="GO:0018741">
    <property type="term" value="F:linear primary-alkylsulfatase activity"/>
    <property type="evidence" value="ECO:0007669"/>
    <property type="project" value="TreeGrafter"/>
</dbReference>
<dbReference type="Gene3D" id="3.60.15.30">
    <property type="entry name" value="Metallo-beta-lactamase domain"/>
    <property type="match status" value="1"/>
</dbReference>
<dbReference type="InterPro" id="IPR052195">
    <property type="entry name" value="Bact_Alkyl/Aryl-Sulfatase"/>
</dbReference>
<dbReference type="InterPro" id="IPR038536">
    <property type="entry name" value="Alkyl/aryl-sulf_dimr_sf"/>
</dbReference>
<comment type="caution">
    <text evidence="3">The sequence shown here is derived from an EMBL/GenBank/DDBJ whole genome shotgun (WGS) entry which is preliminary data.</text>
</comment>
<keyword evidence="3" id="KW-0378">Hydrolase</keyword>
<dbReference type="Pfam" id="PF14863">
    <property type="entry name" value="Alkyl_sulf_dimr"/>
    <property type="match status" value="1"/>
</dbReference>
<sequence>QFGIGLSYPDEIIGIGVGPGDRPLKGMGAGIMPPTPPVGGEGEKVTTCGIELELAMAPGETPDHMVVWYADRKVLFCGDNFYRSFPNLYAIRGTEYRDFDAWADTLDQLMAFEPEVLAPGHTKAVTGADTVRDVLSDYRDAIRHIITETRDGMDAGKTIDELAHSVKLPPELAEKPYLREYYGRVEFAVRAYFVGTMGWFDGNPTSLSPLSPQDEARRFIDLAGGPEAVMAAVERARAEEDYQWALQLIDRLIHAGQGGESAKAIKALLLRMHARAQINCPTRHYYIQSAKDLEQG</sequence>
<proteinExistence type="predicted"/>
<evidence type="ECO:0000313" key="3">
    <source>
        <dbReference type="EMBL" id="MXY32819.1"/>
    </source>
</evidence>
<dbReference type="PANTHER" id="PTHR43223:SF1">
    <property type="entry name" value="ALKYL_ARYL-SULFATASE BDS1"/>
    <property type="match status" value="1"/>
</dbReference>
<dbReference type="PANTHER" id="PTHR43223">
    <property type="entry name" value="ALKYL/ARYL-SULFATASE"/>
    <property type="match status" value="1"/>
</dbReference>
<organism evidence="3">
    <name type="scientific">Boseongicola sp. SB0664_bin_43</name>
    <dbReference type="NCBI Taxonomy" id="2604844"/>
    <lineage>
        <taxon>Bacteria</taxon>
        <taxon>Pseudomonadati</taxon>
        <taxon>Pseudomonadota</taxon>
        <taxon>Alphaproteobacteria</taxon>
        <taxon>Rhodobacterales</taxon>
        <taxon>Paracoccaceae</taxon>
        <taxon>Boseongicola</taxon>
    </lineage>
</organism>
<name>A0A6B0XYX9_9RHOB</name>
<gene>
    <name evidence="3" type="ORF">F4Y60_01760</name>
</gene>
<dbReference type="InterPro" id="IPR036866">
    <property type="entry name" value="RibonucZ/Hydroxyglut_hydro"/>
</dbReference>
<dbReference type="GO" id="GO:0046983">
    <property type="term" value="F:protein dimerization activity"/>
    <property type="evidence" value="ECO:0007669"/>
    <property type="project" value="InterPro"/>
</dbReference>
<reference evidence="3" key="1">
    <citation type="submission" date="2019-09" db="EMBL/GenBank/DDBJ databases">
        <title>Characterisation of the sponge microbiome using genome-centric metagenomics.</title>
        <authorList>
            <person name="Engelberts J.P."/>
            <person name="Robbins S.J."/>
            <person name="De Goeij J.M."/>
            <person name="Aranda M."/>
            <person name="Bell S.C."/>
            <person name="Webster N.S."/>
        </authorList>
    </citation>
    <scope>NUCLEOTIDE SEQUENCE</scope>
    <source>
        <strain evidence="3">SB0664_bin_43</strain>
    </source>
</reference>
<dbReference type="GO" id="GO:0018909">
    <property type="term" value="P:dodecyl sulfate metabolic process"/>
    <property type="evidence" value="ECO:0007669"/>
    <property type="project" value="TreeGrafter"/>
</dbReference>
<dbReference type="AlphaFoldDB" id="A0A6B0XYX9"/>
<evidence type="ECO:0000259" key="2">
    <source>
        <dbReference type="Pfam" id="PF14863"/>
    </source>
</evidence>